<evidence type="ECO:0000256" key="1">
    <source>
        <dbReference type="ARBA" id="ARBA00022679"/>
    </source>
</evidence>
<keyword evidence="3" id="KW-0328">Glycosyltransferase</keyword>
<organism evidence="3 4">
    <name type="scientific">Ammonicoccus fulvus</name>
    <dbReference type="NCBI Taxonomy" id="3138240"/>
    <lineage>
        <taxon>Bacteria</taxon>
        <taxon>Bacillati</taxon>
        <taxon>Actinomycetota</taxon>
        <taxon>Actinomycetes</taxon>
        <taxon>Propionibacteriales</taxon>
        <taxon>Propionibacteriaceae</taxon>
        <taxon>Ammonicoccus</taxon>
    </lineage>
</organism>
<proteinExistence type="predicted"/>
<dbReference type="SUPFAM" id="SSF53756">
    <property type="entry name" value="UDP-Glycosyltransferase/glycogen phosphorylase"/>
    <property type="match status" value="1"/>
</dbReference>
<sequence length="349" mass="36844">MTSVLRLLVPDQAQISGGGVFNARLAEALTVRGWAVDERRIAGDWPSPEPEQRAAVAEALRGEGPALVDGLIGSVCPDELEAAVAAGVSVIVLVHLPLPAERGLPEDEQARLAASECRALHAATAIAVPSHWASADLARRYDLTAHVVVPGVEPAPVAEGSEPPQLLMLAALTPVKNHATLLAALGCLGDLDWQATLAGPHRDPQTVAEVRRLGRTAAVEDRITLPGELTGTALDTVWQATDLLLVPSWTETYGLVVTEALARGIPAIVARGTGAAEALAGGPGVPESDLPGALADPGDPAEWARLVRGRLTDPVRRDRWRRAALERRESLRTWSDAARDLECVLEELS</sequence>
<accession>A0ABZ3FUP8</accession>
<dbReference type="EMBL" id="CP154795">
    <property type="protein sequence ID" value="XAN08900.1"/>
    <property type="molecule type" value="Genomic_DNA"/>
</dbReference>
<evidence type="ECO:0000313" key="3">
    <source>
        <dbReference type="EMBL" id="XAN08900.1"/>
    </source>
</evidence>
<evidence type="ECO:0000259" key="2">
    <source>
        <dbReference type="Pfam" id="PF00534"/>
    </source>
</evidence>
<dbReference type="CDD" id="cd03801">
    <property type="entry name" value="GT4_PimA-like"/>
    <property type="match status" value="1"/>
</dbReference>
<dbReference type="Pfam" id="PF00534">
    <property type="entry name" value="Glycos_transf_1"/>
    <property type="match status" value="1"/>
</dbReference>
<dbReference type="PANTHER" id="PTHR46401:SF2">
    <property type="entry name" value="GLYCOSYLTRANSFERASE WBBK-RELATED"/>
    <property type="match status" value="1"/>
</dbReference>
<name>A0ABZ3FUP8_9ACTN</name>
<protein>
    <submittedName>
        <fullName evidence="3">Glycosyltransferase family 4 protein</fullName>
        <ecNumber evidence="3">2.4.-.-</ecNumber>
    </submittedName>
</protein>
<gene>
    <name evidence="3" type="ORF">AADG42_16825</name>
</gene>
<dbReference type="EC" id="2.4.-.-" evidence="3"/>
<evidence type="ECO:0000313" key="4">
    <source>
        <dbReference type="Proteomes" id="UP001442841"/>
    </source>
</evidence>
<feature type="domain" description="Glycosyl transferase family 1" evidence="2">
    <location>
        <begin position="158"/>
        <end position="325"/>
    </location>
</feature>
<dbReference type="Proteomes" id="UP001442841">
    <property type="component" value="Chromosome"/>
</dbReference>
<dbReference type="RefSeq" id="WP_425310332.1">
    <property type="nucleotide sequence ID" value="NZ_CP154795.1"/>
</dbReference>
<dbReference type="InterPro" id="IPR001296">
    <property type="entry name" value="Glyco_trans_1"/>
</dbReference>
<keyword evidence="1 3" id="KW-0808">Transferase</keyword>
<reference evidence="3 4" key="1">
    <citation type="submission" date="2024-04" db="EMBL/GenBank/DDBJ databases">
        <title>Isolation of an actinomycete strain from pig manure.</title>
        <authorList>
            <person name="Gong T."/>
            <person name="Yu Z."/>
            <person name="An M."/>
            <person name="Wei C."/>
            <person name="Yang W."/>
            <person name="Liu L."/>
        </authorList>
    </citation>
    <scope>NUCLEOTIDE SEQUENCE [LARGE SCALE GENOMIC DNA]</scope>
    <source>
        <strain evidence="3 4">ZF39</strain>
    </source>
</reference>
<dbReference type="Gene3D" id="3.40.50.2000">
    <property type="entry name" value="Glycogen Phosphorylase B"/>
    <property type="match status" value="1"/>
</dbReference>
<dbReference type="GO" id="GO:0016757">
    <property type="term" value="F:glycosyltransferase activity"/>
    <property type="evidence" value="ECO:0007669"/>
    <property type="project" value="UniProtKB-KW"/>
</dbReference>
<dbReference type="PANTHER" id="PTHR46401">
    <property type="entry name" value="GLYCOSYLTRANSFERASE WBBK-RELATED"/>
    <property type="match status" value="1"/>
</dbReference>
<keyword evidence="4" id="KW-1185">Reference proteome</keyword>